<accession>G8YE60</accession>
<feature type="repeat" description="ANK" evidence="3">
    <location>
        <begin position="574"/>
        <end position="606"/>
    </location>
</feature>
<feature type="compositionally biased region" description="Low complexity" evidence="4">
    <location>
        <begin position="219"/>
        <end position="229"/>
    </location>
</feature>
<dbReference type="InParanoid" id="G8YE60"/>
<keyword evidence="6" id="KW-1185">Reference proteome</keyword>
<evidence type="ECO:0000256" key="2">
    <source>
        <dbReference type="ARBA" id="ARBA00023043"/>
    </source>
</evidence>
<evidence type="ECO:0000256" key="4">
    <source>
        <dbReference type="SAM" id="MobiDB-lite"/>
    </source>
</evidence>
<evidence type="ECO:0000313" key="6">
    <source>
        <dbReference type="Proteomes" id="UP000005222"/>
    </source>
</evidence>
<dbReference type="EMBL" id="FO082051">
    <property type="protein sequence ID" value="CCE81459.1"/>
    <property type="molecule type" value="Genomic_DNA"/>
</dbReference>
<feature type="region of interest" description="Disordered" evidence="4">
    <location>
        <begin position="812"/>
        <end position="975"/>
    </location>
</feature>
<organism evidence="5 6">
    <name type="scientific">Pichia sorbitophila (strain ATCC MYA-4447 / BCRC 22081 / CBS 7064 / NBRC 10061 / NRRL Y-12695)</name>
    <name type="common">Hybrid yeast</name>
    <dbReference type="NCBI Taxonomy" id="559304"/>
    <lineage>
        <taxon>Eukaryota</taxon>
        <taxon>Fungi</taxon>
        <taxon>Dikarya</taxon>
        <taxon>Ascomycota</taxon>
        <taxon>Saccharomycotina</taxon>
        <taxon>Pichiomycetes</taxon>
        <taxon>Debaryomycetaceae</taxon>
        <taxon>Millerozyma</taxon>
    </lineage>
</organism>
<evidence type="ECO:0000313" key="5">
    <source>
        <dbReference type="EMBL" id="CCE81459.1"/>
    </source>
</evidence>
<sequence length="1258" mass="140776">MSEKSEDIASVSSEAPQGLSTNNAKVSGNIKENEKTTGKDTISDEMHRITSSRGLSPHDTRDSTDETNVSESHITSDKIKSHSNSKTSETKHKGQEDSLASNKETNESGQPEKVISTVSGASAQVDANDTNISERDKETSKGPDSNRKPSLKFPGKLEIPKEKQPPTIVSSGGHNLDSFEDKPETRFDEIDDDGSVKAIKKDHTPGFVLPKNLSKGEQESGQEQSGQSQETKDKDTGYQEEKQTSVDDSGVKKTSAAPKLSLTEYLRKSSKAASSSASVGESDTAKASSGDSKLKDSSSQSKTESTYSSSAPKDTSSEIKVSEESVTSTKSSDKGHEEPSVKSEHEESTSQDKKEEKSPSSGDKLISKPVRPAEEQVPTSPLYDNIADSSYLSPVADQPVDNTFLENISGTQEPQSQDPPRNSNGYGSSHEDNSEAETDIADSPPRINIPKRLIRKKEFDENRKALFANKKTRKEEEEKPKGSSEQKSRSSSINEKPYKIKRDSSGSSLLQRACKKGLLSDVKRYIERGASPNECDFCGFTCLHEAALEGHTSIVKYLIEKGADVNKQAEEEGDLETPLIDAAENKHLEIVRILLENGADPRIYNINGFTALTKIFNEHQDEEGYEEIISLLEEYNAKFLGRVELKEEVKEDEKIRRIPAPSPSKILEDPNDSYFSDLIKKKTNSAAIYKYAAEGIKEYTANYFIEGGRLDYKPDILLLAARNGHLELVDIILGLSAGTFDINQENNCGLTALLACVGRGHYNVTEFLLSRGANPHKRRRPDGLNALQIAERAIRFDVNEVKLLQQYMEKTSSVENSTESESESNDEVVHSIKKANSKTNLENYSKKKRKISAPSGSDEFEKKIKKDRSAEREKIKEKEREKESKNTKDPEKISTVESGKEFDAKLKKQTSKVFAPEKSPSVGEESKTVKPSERSFSPMETKDLEVTPKVPERSPSQSPVPMTKEQEEMKAKTAEEARLWQEKVEAKKKARKSMFLKLEREKERKKKEEDARRLEEEKRKEEQKKIESQQLKKLREQKQEQLEAEKETLKRKLVFDSYPIGLKRIKLGTSMSNENTSKFSPLYQYEIDGRWYVLDLHIALLTGLSLHLIHDNVSDKTAIKAVDSVAKAKLWRLFYPMIGVDVSNPNSRSEANYIDGARKFGNLLLHFIPLEDVESMTKQHSSVIFHEIWELNRTSKVDLQTLAPTSISSDEPSLVKQDETVSSTVHAKVNVQTNYVPPHFRYRKDILRVINNTSSPLW</sequence>
<feature type="compositionally biased region" description="Basic and acidic residues" evidence="4">
    <location>
        <begin position="924"/>
        <end position="933"/>
    </location>
</feature>
<feature type="compositionally biased region" description="Basic and acidic residues" evidence="4">
    <location>
        <begin position="1001"/>
        <end position="1027"/>
    </location>
</feature>
<feature type="repeat" description="ANK" evidence="3">
    <location>
        <begin position="748"/>
        <end position="780"/>
    </location>
</feature>
<feature type="compositionally biased region" description="Basic and acidic residues" evidence="4">
    <location>
        <begin position="331"/>
        <end position="358"/>
    </location>
</feature>
<dbReference type="InterPro" id="IPR036770">
    <property type="entry name" value="Ankyrin_rpt-contain_sf"/>
</dbReference>
<dbReference type="HOGENOM" id="CLU_265100_0_0_1"/>
<feature type="compositionally biased region" description="Polar residues" evidence="4">
    <location>
        <begin position="10"/>
        <end position="26"/>
    </location>
</feature>
<dbReference type="PANTHER" id="PTHR24171">
    <property type="entry name" value="ANKYRIN REPEAT DOMAIN-CONTAINING PROTEIN 39-RELATED"/>
    <property type="match status" value="1"/>
</dbReference>
<reference evidence="5 6" key="1">
    <citation type="journal article" date="2012" name="G3 (Bethesda)">
        <title>Pichia sorbitophila, an interspecies yeast hybrid reveals early steps of genome resolution following polyploidization.</title>
        <authorList>
            <person name="Leh Louis V."/>
            <person name="Despons L."/>
            <person name="Friedrich A."/>
            <person name="Martin T."/>
            <person name="Durrens P."/>
            <person name="Casaregola S."/>
            <person name="Neuveglise C."/>
            <person name="Fairhead C."/>
            <person name="Marck C."/>
            <person name="Cruz J.A."/>
            <person name="Straub M.L."/>
            <person name="Kugler V."/>
            <person name="Sacerdot C."/>
            <person name="Uzunov Z."/>
            <person name="Thierry A."/>
            <person name="Weiss S."/>
            <person name="Bleykasten C."/>
            <person name="De Montigny J."/>
            <person name="Jacques N."/>
            <person name="Jung P."/>
            <person name="Lemaire M."/>
            <person name="Mallet S."/>
            <person name="Morel G."/>
            <person name="Richard G.F."/>
            <person name="Sarkar A."/>
            <person name="Savel G."/>
            <person name="Schacherer J."/>
            <person name="Seret M.L."/>
            <person name="Talla E."/>
            <person name="Samson G."/>
            <person name="Jubin C."/>
            <person name="Poulain J."/>
            <person name="Vacherie B."/>
            <person name="Barbe V."/>
            <person name="Pelletier E."/>
            <person name="Sherman D.J."/>
            <person name="Westhof E."/>
            <person name="Weissenbach J."/>
            <person name="Baret P.V."/>
            <person name="Wincker P."/>
            <person name="Gaillardin C."/>
            <person name="Dujon B."/>
            <person name="Souciet J.L."/>
        </authorList>
    </citation>
    <scope>NUCLEOTIDE SEQUENCE [LARGE SCALE GENOMIC DNA]</scope>
    <source>
        <strain evidence="6">ATCC MYA-4447 / BCRC 22081 / CBS 7064 / NBRC 10061 / NRRL Y-12695</strain>
    </source>
</reference>
<dbReference type="Pfam" id="PF12796">
    <property type="entry name" value="Ank_2"/>
    <property type="match status" value="2"/>
</dbReference>
<protein>
    <submittedName>
        <fullName evidence="5">Piso0_002116 protein</fullName>
    </submittedName>
</protein>
<feature type="repeat" description="ANK" evidence="3">
    <location>
        <begin position="538"/>
        <end position="570"/>
    </location>
</feature>
<feature type="compositionally biased region" description="Basic and acidic residues" evidence="4">
    <location>
        <begin position="859"/>
        <end position="906"/>
    </location>
</feature>
<gene>
    <name evidence="5" type="primary">Piso0_002116</name>
    <name evidence="5" type="ORF">GNLVRS01_PISO0I03220g</name>
</gene>
<dbReference type="OrthoDB" id="194358at2759"/>
<feature type="compositionally biased region" description="Basic and acidic residues" evidence="4">
    <location>
        <begin position="132"/>
        <end position="147"/>
    </location>
</feature>
<dbReference type="PANTHER" id="PTHR24171:SF8">
    <property type="entry name" value="BRCA1-ASSOCIATED RING DOMAIN PROTEIN 1"/>
    <property type="match status" value="1"/>
</dbReference>
<dbReference type="Gene3D" id="1.25.40.20">
    <property type="entry name" value="Ankyrin repeat-containing domain"/>
    <property type="match status" value="2"/>
</dbReference>
<dbReference type="OMA" id="ACESADM"/>
<feature type="compositionally biased region" description="Basic and acidic residues" evidence="4">
    <location>
        <begin position="177"/>
        <end position="188"/>
    </location>
</feature>
<keyword evidence="1" id="KW-0677">Repeat</keyword>
<dbReference type="PROSITE" id="PS50088">
    <property type="entry name" value="ANK_REPEAT"/>
    <property type="match status" value="3"/>
</dbReference>
<feature type="region of interest" description="Disordered" evidence="4">
    <location>
        <begin position="1"/>
        <end position="504"/>
    </location>
</feature>
<dbReference type="PRINTS" id="PR01415">
    <property type="entry name" value="ANKYRIN"/>
</dbReference>
<dbReference type="SMART" id="SM00248">
    <property type="entry name" value="ANK"/>
    <property type="match status" value="5"/>
</dbReference>
<feature type="compositionally biased region" description="Polar residues" evidence="4">
    <location>
        <begin position="116"/>
        <end position="131"/>
    </location>
</feature>
<keyword evidence="2 3" id="KW-0040">ANK repeat</keyword>
<feature type="region of interest" description="Disordered" evidence="4">
    <location>
        <begin position="1001"/>
        <end position="1030"/>
    </location>
</feature>
<feature type="compositionally biased region" description="Basic and acidic residues" evidence="4">
    <location>
        <begin position="473"/>
        <end position="488"/>
    </location>
</feature>
<feature type="compositionally biased region" description="Polar residues" evidence="4">
    <location>
        <begin position="98"/>
        <end position="109"/>
    </location>
</feature>
<feature type="compositionally biased region" description="Low complexity" evidence="4">
    <location>
        <begin position="285"/>
        <end position="310"/>
    </location>
</feature>
<dbReference type="PROSITE" id="PS50297">
    <property type="entry name" value="ANK_REP_REGION"/>
    <property type="match status" value="2"/>
</dbReference>
<evidence type="ECO:0000256" key="3">
    <source>
        <dbReference type="PROSITE-ProRule" id="PRU00023"/>
    </source>
</evidence>
<dbReference type="FunCoup" id="G8YE60">
    <property type="interactions" value="262"/>
</dbReference>
<evidence type="ECO:0000256" key="1">
    <source>
        <dbReference type="ARBA" id="ARBA00022737"/>
    </source>
</evidence>
<feature type="compositionally biased region" description="Basic and acidic residues" evidence="4">
    <location>
        <begin position="940"/>
        <end position="952"/>
    </location>
</feature>
<name>G8YE60_PICSO</name>
<feature type="compositionally biased region" description="Polar residues" evidence="4">
    <location>
        <begin position="400"/>
        <end position="427"/>
    </location>
</feature>
<dbReference type="eggNOG" id="KOG0504">
    <property type="taxonomic scope" value="Eukaryota"/>
</dbReference>
<dbReference type="AlphaFoldDB" id="G8YE60"/>
<dbReference type="InterPro" id="IPR002110">
    <property type="entry name" value="Ankyrin_rpt"/>
</dbReference>
<dbReference type="STRING" id="559304.G8YE60"/>
<feature type="compositionally biased region" description="Basic and acidic residues" evidence="4">
    <location>
        <begin position="964"/>
        <end position="975"/>
    </location>
</feature>
<proteinExistence type="predicted"/>
<dbReference type="Proteomes" id="UP000005222">
    <property type="component" value="Chromosome I"/>
</dbReference>
<dbReference type="SUPFAM" id="SSF48403">
    <property type="entry name" value="Ankyrin repeat"/>
    <property type="match status" value="1"/>
</dbReference>
<feature type="compositionally biased region" description="Basic and acidic residues" evidence="4">
    <location>
        <begin position="230"/>
        <end position="251"/>
    </location>
</feature>
<feature type="compositionally biased region" description="Basic and acidic residues" evidence="4">
    <location>
        <begin position="31"/>
        <end position="48"/>
    </location>
</feature>